<reference evidence="12 13" key="1">
    <citation type="submission" date="2016-10" db="EMBL/GenBank/DDBJ databases">
        <authorList>
            <person name="de Groot N.N."/>
        </authorList>
    </citation>
    <scope>NUCLEOTIDE SEQUENCE [LARGE SCALE GENOMIC DNA]</scope>
    <source>
        <strain evidence="12 13">SP2</strain>
    </source>
</reference>
<keyword evidence="7 11" id="KW-1133">Transmembrane helix</keyword>
<dbReference type="PRINTS" id="PR00251">
    <property type="entry name" value="BACTRLOPSIN"/>
</dbReference>
<dbReference type="Gene3D" id="1.20.1070.10">
    <property type="entry name" value="Rhodopsin 7-helix transmembrane proteins"/>
    <property type="match status" value="1"/>
</dbReference>
<feature type="transmembrane region" description="Helical" evidence="11">
    <location>
        <begin position="166"/>
        <end position="188"/>
    </location>
</feature>
<evidence type="ECO:0000313" key="12">
    <source>
        <dbReference type="EMBL" id="SFJ62482.1"/>
    </source>
</evidence>
<feature type="transmembrane region" description="Helical" evidence="11">
    <location>
        <begin position="97"/>
        <end position="118"/>
    </location>
</feature>
<comment type="similarity">
    <text evidence="2">Belongs to the archaeal/bacterial/fungal opsin family.</text>
</comment>
<dbReference type="InterPro" id="IPR018229">
    <property type="entry name" value="Rhodopsin_retinal_BS"/>
</dbReference>
<evidence type="ECO:0000313" key="13">
    <source>
        <dbReference type="Proteomes" id="UP000182829"/>
    </source>
</evidence>
<evidence type="ECO:0000256" key="5">
    <source>
        <dbReference type="ARBA" id="ARBA00022692"/>
    </source>
</evidence>
<gene>
    <name evidence="12" type="ORF">SAMN05443661_14816</name>
</gene>
<keyword evidence="5 11" id="KW-0812">Transmembrane</keyword>
<dbReference type="GO" id="GO:0016020">
    <property type="term" value="C:membrane"/>
    <property type="evidence" value="ECO:0007669"/>
    <property type="project" value="UniProtKB-SubCell"/>
</dbReference>
<dbReference type="OMA" id="VGWAIYP"/>
<keyword evidence="9 11" id="KW-0472">Membrane</keyword>
<evidence type="ECO:0000256" key="4">
    <source>
        <dbReference type="ARBA" id="ARBA00022606"/>
    </source>
</evidence>
<dbReference type="Proteomes" id="UP000182829">
    <property type="component" value="Unassembled WGS sequence"/>
</dbReference>
<dbReference type="PANTHER" id="PTHR28286:SF2">
    <property type="entry name" value="BACTERIORHODOPSIN _OPSIN, NOPA (EUROFUNG)"/>
    <property type="match status" value="1"/>
</dbReference>
<accession>A0A1I3SW73</accession>
<name>A0A1I3SW73_9EURY</name>
<evidence type="ECO:0000256" key="7">
    <source>
        <dbReference type="ARBA" id="ARBA00022989"/>
    </source>
</evidence>
<dbReference type="GO" id="GO:0007602">
    <property type="term" value="P:phototransduction"/>
    <property type="evidence" value="ECO:0007669"/>
    <property type="project" value="UniProtKB-KW"/>
</dbReference>
<feature type="transmembrane region" description="Helical" evidence="11">
    <location>
        <begin position="194"/>
        <end position="219"/>
    </location>
</feature>
<keyword evidence="6" id="KW-0681">Retinal protein</keyword>
<evidence type="ECO:0000256" key="2">
    <source>
        <dbReference type="ARBA" id="ARBA00008130"/>
    </source>
</evidence>
<dbReference type="SUPFAM" id="SSF81321">
    <property type="entry name" value="Family A G protein-coupled receptor-like"/>
    <property type="match status" value="1"/>
</dbReference>
<dbReference type="InterPro" id="IPR001425">
    <property type="entry name" value="Arc/bac/fun_rhodopsins"/>
</dbReference>
<dbReference type="GO" id="GO:0005216">
    <property type="term" value="F:monoatomic ion channel activity"/>
    <property type="evidence" value="ECO:0007669"/>
    <property type="project" value="InterPro"/>
</dbReference>
<evidence type="ECO:0000256" key="9">
    <source>
        <dbReference type="ARBA" id="ARBA00023136"/>
    </source>
</evidence>
<dbReference type="PROSITE" id="PS00327">
    <property type="entry name" value="BACTERIAL_OPSIN_RET"/>
    <property type="match status" value="1"/>
</dbReference>
<dbReference type="GO" id="GO:0009881">
    <property type="term" value="F:photoreceptor activity"/>
    <property type="evidence" value="ECO:0007669"/>
    <property type="project" value="UniProtKB-KW"/>
</dbReference>
<dbReference type="EMBL" id="FORO01000048">
    <property type="protein sequence ID" value="SFJ62482.1"/>
    <property type="molecule type" value="Genomic_DNA"/>
</dbReference>
<evidence type="ECO:0000256" key="3">
    <source>
        <dbReference type="ARBA" id="ARBA00022543"/>
    </source>
</evidence>
<comment type="subcellular location">
    <subcellularLocation>
        <location evidence="1">Membrane</location>
        <topology evidence="1">Multi-pass membrane protein</topology>
    </subcellularLocation>
</comment>
<proteinExistence type="inferred from homology"/>
<protein>
    <submittedName>
        <fullName evidence="12">Sensory rhodopsin</fullName>
    </submittedName>
</protein>
<organism evidence="12 13">
    <name type="scientific">Natronobacterium gregoryi</name>
    <dbReference type="NCBI Taxonomy" id="44930"/>
    <lineage>
        <taxon>Archaea</taxon>
        <taxon>Methanobacteriati</taxon>
        <taxon>Methanobacteriota</taxon>
        <taxon>Stenosarchaea group</taxon>
        <taxon>Halobacteria</taxon>
        <taxon>Halobacteriales</taxon>
        <taxon>Natrialbaceae</taxon>
        <taxon>Natronobacterium</taxon>
    </lineage>
</organism>
<feature type="transmembrane region" description="Helical" evidence="11">
    <location>
        <begin position="73"/>
        <end position="90"/>
    </location>
</feature>
<dbReference type="PROSITE" id="PS00950">
    <property type="entry name" value="BACTERIAL_OPSIN_1"/>
    <property type="match status" value="1"/>
</dbReference>
<evidence type="ECO:0000256" key="6">
    <source>
        <dbReference type="ARBA" id="ARBA00022925"/>
    </source>
</evidence>
<evidence type="ECO:0000256" key="1">
    <source>
        <dbReference type="ARBA" id="ARBA00004141"/>
    </source>
</evidence>
<evidence type="ECO:0000256" key="8">
    <source>
        <dbReference type="ARBA" id="ARBA00022991"/>
    </source>
</evidence>
<keyword evidence="3" id="KW-0600">Photoreceptor protein</keyword>
<dbReference type="PANTHER" id="PTHR28286">
    <property type="match status" value="1"/>
</dbReference>
<sequence length="236" mass="25777">MIGVTTWFALGTLGMLAGTIAFVWRGLSADSDYLQYYAILAAISLIATIAYAVMAMGEGWLEVDDRVVFIPRYVDWILTTPLLLAFLGMLADVDRDFLYKVVAVNTVVMVSGFVAAAISPSWRFGLFGLGGIAYVVLVYMVLGTMTERARERDSGTQSLFTSLRNLTLVLWTIYPVVWLLGPAGYALLTPTVDIMLIAYLDLLTKVGFGLIAINASAVIETEYETTRLEGGTEQPS</sequence>
<keyword evidence="10" id="KW-0675">Receptor</keyword>
<feature type="transmembrane region" description="Helical" evidence="11">
    <location>
        <begin position="124"/>
        <end position="145"/>
    </location>
</feature>
<feature type="transmembrane region" description="Helical" evidence="11">
    <location>
        <begin position="36"/>
        <end position="53"/>
    </location>
</feature>
<dbReference type="GeneID" id="14208966"/>
<dbReference type="SMART" id="SM01021">
    <property type="entry name" value="Bac_rhodopsin"/>
    <property type="match status" value="1"/>
</dbReference>
<dbReference type="CDD" id="cd15029">
    <property type="entry name" value="7tm_SRI_SRII"/>
    <property type="match status" value="1"/>
</dbReference>
<dbReference type="AlphaFoldDB" id="A0A1I3SW73"/>
<evidence type="ECO:0000256" key="11">
    <source>
        <dbReference type="SAM" id="Phobius"/>
    </source>
</evidence>
<dbReference type="OrthoDB" id="330248at2157"/>
<dbReference type="Pfam" id="PF01036">
    <property type="entry name" value="Bac_rhodopsin"/>
    <property type="match status" value="1"/>
</dbReference>
<keyword evidence="4" id="KW-0716">Sensory transduction</keyword>
<dbReference type="RefSeq" id="WP_005578216.1">
    <property type="nucleotide sequence ID" value="NZ_FORO01000048.1"/>
</dbReference>
<keyword evidence="8" id="KW-0157">Chromophore</keyword>
<feature type="transmembrane region" description="Helical" evidence="11">
    <location>
        <begin position="6"/>
        <end position="24"/>
    </location>
</feature>
<evidence type="ECO:0000256" key="10">
    <source>
        <dbReference type="ARBA" id="ARBA00023170"/>
    </source>
</evidence>